<organism evidence="2 3">
    <name type="scientific">Molossus molossus</name>
    <name type="common">Pallas' mastiff bat</name>
    <name type="synonym">Vespertilio molossus</name>
    <dbReference type="NCBI Taxonomy" id="27622"/>
    <lineage>
        <taxon>Eukaryota</taxon>
        <taxon>Metazoa</taxon>
        <taxon>Chordata</taxon>
        <taxon>Craniata</taxon>
        <taxon>Vertebrata</taxon>
        <taxon>Euteleostomi</taxon>
        <taxon>Mammalia</taxon>
        <taxon>Eutheria</taxon>
        <taxon>Laurasiatheria</taxon>
        <taxon>Chiroptera</taxon>
        <taxon>Yangochiroptera</taxon>
        <taxon>Molossidae</taxon>
        <taxon>Molossus</taxon>
    </lineage>
</organism>
<accession>A0A7J8CZ89</accession>
<name>A0A7J8CZ89_MOLMO</name>
<comment type="caution">
    <text evidence="2">The sequence shown here is derived from an EMBL/GenBank/DDBJ whole genome shotgun (WGS) entry which is preliminary data.</text>
</comment>
<evidence type="ECO:0000313" key="2">
    <source>
        <dbReference type="EMBL" id="KAF6416170.1"/>
    </source>
</evidence>
<dbReference type="EMBL" id="JACASF010000019">
    <property type="protein sequence ID" value="KAF6416170.1"/>
    <property type="molecule type" value="Genomic_DNA"/>
</dbReference>
<evidence type="ECO:0000313" key="3">
    <source>
        <dbReference type="Proteomes" id="UP000550707"/>
    </source>
</evidence>
<dbReference type="AlphaFoldDB" id="A0A7J8CZ89"/>
<reference evidence="2 3" key="1">
    <citation type="journal article" date="2020" name="Nature">
        <title>Six reference-quality genomes reveal evolution of bat adaptations.</title>
        <authorList>
            <person name="Jebb D."/>
            <person name="Huang Z."/>
            <person name="Pippel M."/>
            <person name="Hughes G.M."/>
            <person name="Lavrichenko K."/>
            <person name="Devanna P."/>
            <person name="Winkler S."/>
            <person name="Jermiin L.S."/>
            <person name="Skirmuntt E.C."/>
            <person name="Katzourakis A."/>
            <person name="Burkitt-Gray L."/>
            <person name="Ray D.A."/>
            <person name="Sullivan K.A.M."/>
            <person name="Roscito J.G."/>
            <person name="Kirilenko B.M."/>
            <person name="Davalos L.M."/>
            <person name="Corthals A.P."/>
            <person name="Power M.L."/>
            <person name="Jones G."/>
            <person name="Ransome R.D."/>
            <person name="Dechmann D.K.N."/>
            <person name="Locatelli A.G."/>
            <person name="Puechmaille S.J."/>
            <person name="Fedrigo O."/>
            <person name="Jarvis E.D."/>
            <person name="Hiller M."/>
            <person name="Vernes S.C."/>
            <person name="Myers E.W."/>
            <person name="Teeling E.C."/>
        </authorList>
    </citation>
    <scope>NUCLEOTIDE SEQUENCE [LARGE SCALE GENOMIC DNA]</scope>
    <source>
        <strain evidence="2">MMolMol1</strain>
        <tissue evidence="2">Muscle</tissue>
    </source>
</reference>
<proteinExistence type="predicted"/>
<sequence length="126" mass="13694">MLSGWVSPKWPEGKSCSCCSSKGTDGNTGKWRIWHWLGEGKWPTEASERTRLFLSFGGAIEASCRYSSLEAVSVDRWRVAPGCPEAGAFPRDSRNVLAKANRPHCRNSAGPCPNPSSVSFESFGNG</sequence>
<dbReference type="Proteomes" id="UP000550707">
    <property type="component" value="Unassembled WGS sequence"/>
</dbReference>
<feature type="region of interest" description="Disordered" evidence="1">
    <location>
        <begin position="104"/>
        <end position="126"/>
    </location>
</feature>
<keyword evidence="3" id="KW-1185">Reference proteome</keyword>
<protein>
    <submittedName>
        <fullName evidence="2">Uncharacterized protein</fullName>
    </submittedName>
</protein>
<dbReference type="InParanoid" id="A0A7J8CZ89"/>
<evidence type="ECO:0000256" key="1">
    <source>
        <dbReference type="SAM" id="MobiDB-lite"/>
    </source>
</evidence>
<feature type="compositionally biased region" description="Polar residues" evidence="1">
    <location>
        <begin position="115"/>
        <end position="126"/>
    </location>
</feature>
<gene>
    <name evidence="2" type="ORF">HJG59_009466</name>
</gene>